<dbReference type="OrthoDB" id="3203793at2"/>
<feature type="compositionally biased region" description="Basic and acidic residues" evidence="1">
    <location>
        <begin position="95"/>
        <end position="109"/>
    </location>
</feature>
<dbReference type="InterPro" id="IPR046828">
    <property type="entry name" value="RepSA"/>
</dbReference>
<dbReference type="EMBL" id="SOAW01000001">
    <property type="protein sequence ID" value="TDT32481.1"/>
    <property type="molecule type" value="Genomic_DNA"/>
</dbReference>
<feature type="compositionally biased region" description="Basic and acidic residues" evidence="1">
    <location>
        <begin position="76"/>
        <end position="87"/>
    </location>
</feature>
<dbReference type="Proteomes" id="UP000295371">
    <property type="component" value="Unassembled WGS sequence"/>
</dbReference>
<comment type="caution">
    <text evidence="2">The sequence shown here is derived from an EMBL/GenBank/DDBJ whole genome shotgun (WGS) entry which is preliminary data.</text>
</comment>
<evidence type="ECO:0008006" key="4">
    <source>
        <dbReference type="Google" id="ProtNLM"/>
    </source>
</evidence>
<proteinExistence type="predicted"/>
<evidence type="ECO:0000313" key="3">
    <source>
        <dbReference type="Proteomes" id="UP000295371"/>
    </source>
</evidence>
<feature type="region of interest" description="Disordered" evidence="1">
    <location>
        <begin position="76"/>
        <end position="153"/>
    </location>
</feature>
<organism evidence="2 3">
    <name type="scientific">Naumannella halotolerans</name>
    <dbReference type="NCBI Taxonomy" id="993414"/>
    <lineage>
        <taxon>Bacteria</taxon>
        <taxon>Bacillati</taxon>
        <taxon>Actinomycetota</taxon>
        <taxon>Actinomycetes</taxon>
        <taxon>Propionibacteriales</taxon>
        <taxon>Propionibacteriaceae</taxon>
        <taxon>Naumannella</taxon>
    </lineage>
</organism>
<evidence type="ECO:0000313" key="2">
    <source>
        <dbReference type="EMBL" id="TDT32481.1"/>
    </source>
</evidence>
<evidence type="ECO:0000256" key="1">
    <source>
        <dbReference type="SAM" id="MobiDB-lite"/>
    </source>
</evidence>
<name>A0A4R7J563_9ACTN</name>
<accession>A0A4R7J563</accession>
<keyword evidence="3" id="KW-1185">Reference proteome</keyword>
<protein>
    <recommendedName>
        <fullName evidence="4">Replication initiation protein</fullName>
    </recommendedName>
</protein>
<sequence length="523" mass="58518">MGAPVRLREVLNDTMRELAIKERVCVRPMMRRVLDRDTGSDTVVALPCGATRASACPSCAHKARVLRMQQCAEGWHRTDEPDTHDNPDAPDGPGDQDHHDNDDRADADSRLSGPDDTSPVDDATPGLVGAVAGGRRQRSTRRRQDAGSLPRVPVEDRTIGTVYRTPEGREFRPSMFLTLTLPSYGPVRDGAPTDPASYDYQRQARDTVHFAKLVDRFIQQLRRTCGFKLQYFATVEPQARLAPHLHMAIRGTIPHQIIRQALAAVYHQVWWPQHDQPVYLDELPVWTGAGYADPTTGELLPTWDEATEDLDRPAHLLRFGTQHDSRGIIAPSPEADRTVRYLTKYLTKAVSDPLGGDDADDHPRRLAHIARMEAELRFLPCSPGCWNWLRYGVQPDHAARGMEPGRCPKKAHDRDHLGLGGRRVLVSRKWSGKTLARHRADRASVVREALHAAGYLDPDIESMAADVTSTDGHPRYIWTDTDVPADTYARVISDLIVQRRSWRDQYDAAKQAVETRSATGPDP</sequence>
<gene>
    <name evidence="2" type="ORF">CLV29_0059</name>
</gene>
<dbReference type="Pfam" id="PF20199">
    <property type="entry name" value="RepSA"/>
    <property type="match status" value="1"/>
</dbReference>
<dbReference type="AlphaFoldDB" id="A0A4R7J563"/>
<reference evidence="2 3" key="1">
    <citation type="submission" date="2019-03" db="EMBL/GenBank/DDBJ databases">
        <title>Genomic Encyclopedia of Archaeal and Bacterial Type Strains, Phase II (KMG-II): from individual species to whole genera.</title>
        <authorList>
            <person name="Goeker M."/>
        </authorList>
    </citation>
    <scope>NUCLEOTIDE SEQUENCE [LARGE SCALE GENOMIC DNA]</scope>
    <source>
        <strain evidence="2 3">DSM 24323</strain>
    </source>
</reference>
<dbReference type="RefSeq" id="WP_133753119.1">
    <property type="nucleotide sequence ID" value="NZ_CP171129.1"/>
</dbReference>